<gene>
    <name evidence="1" type="ORF">N7376_07680</name>
</gene>
<dbReference type="AlphaFoldDB" id="A0AA42H1D5"/>
<dbReference type="Proteomes" id="UP001158087">
    <property type="component" value="Unassembled WGS sequence"/>
</dbReference>
<protein>
    <submittedName>
        <fullName evidence="1">Uncharacterized protein</fullName>
    </submittedName>
</protein>
<organism evidence="1 2">
    <name type="scientific">Brucella intermedia GD04153</name>
    <dbReference type="NCBI Taxonomy" id="2975438"/>
    <lineage>
        <taxon>Bacteria</taxon>
        <taxon>Pseudomonadati</taxon>
        <taxon>Pseudomonadota</taxon>
        <taxon>Alphaproteobacteria</taxon>
        <taxon>Hyphomicrobiales</taxon>
        <taxon>Brucellaceae</taxon>
        <taxon>Brucella/Ochrobactrum group</taxon>
        <taxon>Brucella</taxon>
    </lineage>
</organism>
<dbReference type="EMBL" id="JAODYY010000003">
    <property type="protein sequence ID" value="MDH0123868.1"/>
    <property type="molecule type" value="Genomic_DNA"/>
</dbReference>
<sequence>MIEVPADLEKLLRSQAAANGMSIIRGMPVELRCQSEQFPDATFLVYWPHEDDRLHMLAPRKFVKGQA</sequence>
<name>A0AA42H1D5_9HYPH</name>
<comment type="caution">
    <text evidence="1">The sequence shown here is derived from an EMBL/GenBank/DDBJ whole genome shotgun (WGS) entry which is preliminary data.</text>
</comment>
<evidence type="ECO:0000313" key="2">
    <source>
        <dbReference type="Proteomes" id="UP001158087"/>
    </source>
</evidence>
<proteinExistence type="predicted"/>
<reference evidence="1" key="1">
    <citation type="submission" date="2022-09" db="EMBL/GenBank/DDBJ databases">
        <title>Intensive care unit water sources are persistently colonized with multi-drug resistant bacteria and are the site of extensive horizontal gene transfer of antibiotic resistance genes.</title>
        <authorList>
            <person name="Diorio-Toth L."/>
        </authorList>
    </citation>
    <scope>NUCLEOTIDE SEQUENCE</scope>
    <source>
        <strain evidence="1">GD04153</strain>
    </source>
</reference>
<accession>A0AA42H1D5</accession>
<evidence type="ECO:0000313" key="1">
    <source>
        <dbReference type="EMBL" id="MDH0123868.1"/>
    </source>
</evidence>